<organism evidence="2">
    <name type="scientific">uncultured Caudovirales phage</name>
    <dbReference type="NCBI Taxonomy" id="2100421"/>
    <lineage>
        <taxon>Viruses</taxon>
        <taxon>Duplodnaviria</taxon>
        <taxon>Heunggongvirae</taxon>
        <taxon>Uroviricota</taxon>
        <taxon>Caudoviricetes</taxon>
        <taxon>Peduoviridae</taxon>
        <taxon>Maltschvirus</taxon>
        <taxon>Maltschvirus maltsch</taxon>
    </lineage>
</organism>
<proteinExistence type="predicted"/>
<dbReference type="EMBL" id="LR796475">
    <property type="protein sequence ID" value="CAB4147577.1"/>
    <property type="molecule type" value="Genomic_DNA"/>
</dbReference>
<protein>
    <recommendedName>
        <fullName evidence="3">Homeodomain phBC6A51-type domain-containing protein</fullName>
    </recommendedName>
</protein>
<feature type="compositionally biased region" description="Low complexity" evidence="1">
    <location>
        <begin position="139"/>
        <end position="148"/>
    </location>
</feature>
<name>A0A6J5MPH9_9CAUD</name>
<feature type="region of interest" description="Disordered" evidence="1">
    <location>
        <begin position="1"/>
        <end position="25"/>
    </location>
</feature>
<feature type="region of interest" description="Disordered" evidence="1">
    <location>
        <begin position="139"/>
        <end position="173"/>
    </location>
</feature>
<evidence type="ECO:0000256" key="1">
    <source>
        <dbReference type="SAM" id="MobiDB-lite"/>
    </source>
</evidence>
<accession>A0A6J5MPH9</accession>
<evidence type="ECO:0008006" key="3">
    <source>
        <dbReference type="Google" id="ProtNLM"/>
    </source>
</evidence>
<sequence>MAKRKPTPPPAPPPTPDPPKRGGRPKIVIDLVKVTEAAADGLSQAEVAAKLGISYETLRRRKRSFVGFERAIKEGQAKAHGEVSSILMTLAREKNLGAVIWYEKTRKGLSDKLDLGGIDIDAAIERELARLAAGSKAADAGASAEADAGPGGDAGVAAHPEQPAVDGLPEPGG</sequence>
<reference evidence="2" key="1">
    <citation type="submission" date="2020-04" db="EMBL/GenBank/DDBJ databases">
        <authorList>
            <person name="Chiriac C."/>
            <person name="Salcher M."/>
            <person name="Ghai R."/>
            <person name="Kavagutti S V."/>
        </authorList>
    </citation>
    <scope>NUCLEOTIDE SEQUENCE</scope>
</reference>
<feature type="compositionally biased region" description="Pro residues" evidence="1">
    <location>
        <begin position="7"/>
        <end position="17"/>
    </location>
</feature>
<evidence type="ECO:0000313" key="2">
    <source>
        <dbReference type="EMBL" id="CAB4147577.1"/>
    </source>
</evidence>
<gene>
    <name evidence="2" type="ORF">UFOVP505_37</name>
</gene>